<dbReference type="Proteomes" id="UP000674234">
    <property type="component" value="Unassembled WGS sequence"/>
</dbReference>
<gene>
    <name evidence="4" type="ORF">JOL79_00415</name>
</gene>
<dbReference type="InterPro" id="IPR011330">
    <property type="entry name" value="Glyco_hydro/deAcase_b/a-brl"/>
</dbReference>
<feature type="domain" description="NodB homology" evidence="3">
    <location>
        <begin position="129"/>
        <end position="357"/>
    </location>
</feature>
<evidence type="ECO:0000313" key="4">
    <source>
        <dbReference type="EMBL" id="MBP2702258.1"/>
    </source>
</evidence>
<comment type="caution">
    <text evidence="4">The sequence shown here is derived from an EMBL/GenBank/DDBJ whole genome shotgun (WGS) entry which is preliminary data.</text>
</comment>
<evidence type="ECO:0000256" key="1">
    <source>
        <dbReference type="ARBA" id="ARBA00004613"/>
    </source>
</evidence>
<dbReference type="InterPro" id="IPR051398">
    <property type="entry name" value="Polysacch_Deacetylase"/>
</dbReference>
<organism evidence="4 5">
    <name type="scientific">Microbispora oryzae</name>
    <dbReference type="NCBI Taxonomy" id="2806554"/>
    <lineage>
        <taxon>Bacteria</taxon>
        <taxon>Bacillati</taxon>
        <taxon>Actinomycetota</taxon>
        <taxon>Actinomycetes</taxon>
        <taxon>Streptosporangiales</taxon>
        <taxon>Streptosporangiaceae</taxon>
        <taxon>Microbispora</taxon>
    </lineage>
</organism>
<dbReference type="AlphaFoldDB" id="A0A940WGF9"/>
<dbReference type="EMBL" id="JAFCNB010000001">
    <property type="protein sequence ID" value="MBP2702258.1"/>
    <property type="molecule type" value="Genomic_DNA"/>
</dbReference>
<dbReference type="GO" id="GO:0005975">
    <property type="term" value="P:carbohydrate metabolic process"/>
    <property type="evidence" value="ECO:0007669"/>
    <property type="project" value="InterPro"/>
</dbReference>
<comment type="subcellular location">
    <subcellularLocation>
        <location evidence="1">Secreted</location>
    </subcellularLocation>
</comment>
<proteinExistence type="predicted"/>
<protein>
    <submittedName>
        <fullName evidence="4">Polysaccharide deacetylase family protein</fullName>
    </submittedName>
</protein>
<evidence type="ECO:0000313" key="5">
    <source>
        <dbReference type="Proteomes" id="UP000674234"/>
    </source>
</evidence>
<dbReference type="PANTHER" id="PTHR34216:SF3">
    <property type="entry name" value="POLY-BETA-1,6-N-ACETYL-D-GLUCOSAMINE N-DEACETYLASE"/>
    <property type="match status" value="1"/>
</dbReference>
<keyword evidence="2" id="KW-0732">Signal</keyword>
<dbReference type="GO" id="GO:0016810">
    <property type="term" value="F:hydrolase activity, acting on carbon-nitrogen (but not peptide) bonds"/>
    <property type="evidence" value="ECO:0007669"/>
    <property type="project" value="InterPro"/>
</dbReference>
<dbReference type="PROSITE" id="PS51677">
    <property type="entry name" value="NODB"/>
    <property type="match status" value="1"/>
</dbReference>
<dbReference type="Pfam" id="PF01522">
    <property type="entry name" value="Polysacc_deac_1"/>
    <property type="match status" value="1"/>
</dbReference>
<evidence type="ECO:0000256" key="2">
    <source>
        <dbReference type="ARBA" id="ARBA00022729"/>
    </source>
</evidence>
<dbReference type="GO" id="GO:0005576">
    <property type="term" value="C:extracellular region"/>
    <property type="evidence" value="ECO:0007669"/>
    <property type="project" value="UniProtKB-SubCell"/>
</dbReference>
<keyword evidence="5" id="KW-1185">Reference proteome</keyword>
<sequence length="357" mass="39666">MTVRSLARMTAVANVFVVTVGLTALVLLPTPHRAARTQVVPRHQVAPPVVRTPPPATATVESARKVKANEVGLVPVIMYHRVLRHRSASIDRTPAQLRRELERLAKDHYVPVTAADFVAGRIDIPAGTHPVVLTFDDGHPSHFATDAAGRPRADTAVGVLYDVASRHPGFRPVATFWINRRPFGLTDQARQKAAVGWLRDHGFEVANHTYTHPDLRRLPPKRAREEIVRQERLLKKLGVTSSTTFALPYGSRPRKAKTAREGSWDGTGYRFRGVFLAGAEPTVSPNAKNFPRYAIPRIQSNGKHGECRRWCTTYWLDWLDEHPQERYTSDGDPAHVSVPGKLKGRVAPSKAKAVIAY</sequence>
<dbReference type="InterPro" id="IPR002509">
    <property type="entry name" value="NODB_dom"/>
</dbReference>
<dbReference type="Gene3D" id="3.20.20.370">
    <property type="entry name" value="Glycoside hydrolase/deacetylase"/>
    <property type="match status" value="1"/>
</dbReference>
<reference evidence="4" key="1">
    <citation type="submission" date="2021-02" db="EMBL/GenBank/DDBJ databases">
        <title>Draft genome sequence of Microbispora sp. RL4-1S isolated from rice leaves in Thailand.</title>
        <authorList>
            <person name="Muangham S."/>
            <person name="Duangmal K."/>
        </authorList>
    </citation>
    <scope>NUCLEOTIDE SEQUENCE</scope>
    <source>
        <strain evidence="4">RL4-1S</strain>
    </source>
</reference>
<name>A0A940WGF9_9ACTN</name>
<dbReference type="PANTHER" id="PTHR34216">
    <property type="match status" value="1"/>
</dbReference>
<dbReference type="SUPFAM" id="SSF88713">
    <property type="entry name" value="Glycoside hydrolase/deacetylase"/>
    <property type="match status" value="1"/>
</dbReference>
<accession>A0A940WGF9</accession>
<evidence type="ECO:0000259" key="3">
    <source>
        <dbReference type="PROSITE" id="PS51677"/>
    </source>
</evidence>